<sequence>MRTGAYGKPPIILFIIITLFLGSTQYAKGQQKIQKSINKDIVPVKLSVKNMRTDLEILWSTIKEMHPGYGYFTPVDSLRKVYAQTFSSLTKPLYEGEFISQIYPFICKLRCGHTQIKHSRGYKYPSGLYPAHLPFKVLVKNGKVFVTNHQTEAVNTGDEIISINNVAVEEIISHGSDLYSTDGYNKTFKELFLSEYDGFEDACNKYYHWQGDYKLQVRTVQGLLKDLTIDTNTKSANEPVSSSFDNYANWTTAENTGNLKLRFFNNSSIALFETKPFSYEDTIVYKQAFKEIENKKIKNLILDMRHNTGGDIRVAIQLLSYLADTPFNIIKDVKSRLPNPTLSKSVNYFDKQRMKSFLRGYKIANKEGSWYHVETTSAMGTVYGPLELAKDHRFKNNLYVLIDGATFSSGALFTAALKSQRKNVKFIGRETAGGEEGCNGMVMQELTLPNSKVMIDFPWMRVESVALNPNHGRGIIPDHIVEYDPQDIVTQRDRDLEKVLELIK</sequence>
<dbReference type="AlphaFoldDB" id="A0A1G7TPG3"/>
<dbReference type="RefSeq" id="WP_089874421.1">
    <property type="nucleotide sequence ID" value="NZ_FNBH01000004.1"/>
</dbReference>
<evidence type="ECO:0000313" key="2">
    <source>
        <dbReference type="EMBL" id="SDG37243.1"/>
    </source>
</evidence>
<dbReference type="GO" id="GO:0007165">
    <property type="term" value="P:signal transduction"/>
    <property type="evidence" value="ECO:0007669"/>
    <property type="project" value="TreeGrafter"/>
</dbReference>
<evidence type="ECO:0000259" key="1">
    <source>
        <dbReference type="Pfam" id="PF03572"/>
    </source>
</evidence>
<feature type="domain" description="Tail specific protease" evidence="1">
    <location>
        <begin position="278"/>
        <end position="479"/>
    </location>
</feature>
<reference evidence="3" key="1">
    <citation type="submission" date="2016-10" db="EMBL/GenBank/DDBJ databases">
        <authorList>
            <person name="Varghese N."/>
            <person name="Submissions S."/>
        </authorList>
    </citation>
    <scope>NUCLEOTIDE SEQUENCE [LARGE SCALE GENOMIC DNA]</scope>
    <source>
        <strain evidence="3">DSM 19684</strain>
    </source>
</reference>
<protein>
    <submittedName>
        <fullName evidence="2">Peptidase family S41</fullName>
    </submittedName>
</protein>
<dbReference type="Gene3D" id="3.90.226.10">
    <property type="entry name" value="2-enoyl-CoA Hydratase, Chain A, domain 1"/>
    <property type="match status" value="1"/>
</dbReference>
<dbReference type="Pfam" id="PF03572">
    <property type="entry name" value="Peptidase_S41"/>
    <property type="match status" value="1"/>
</dbReference>
<dbReference type="PANTHER" id="PTHR32060:SF30">
    <property type="entry name" value="CARBOXY-TERMINAL PROCESSING PROTEASE CTPA"/>
    <property type="match status" value="1"/>
</dbReference>
<accession>A0A1G7TPG3</accession>
<dbReference type="InterPro" id="IPR005151">
    <property type="entry name" value="Tail-specific_protease"/>
</dbReference>
<dbReference type="GO" id="GO:0030288">
    <property type="term" value="C:outer membrane-bounded periplasmic space"/>
    <property type="evidence" value="ECO:0007669"/>
    <property type="project" value="TreeGrafter"/>
</dbReference>
<dbReference type="PANTHER" id="PTHR32060">
    <property type="entry name" value="TAIL-SPECIFIC PROTEASE"/>
    <property type="match status" value="1"/>
</dbReference>
<gene>
    <name evidence="2" type="ORF">SAMN05421825_3182</name>
</gene>
<dbReference type="InterPro" id="IPR029045">
    <property type="entry name" value="ClpP/crotonase-like_dom_sf"/>
</dbReference>
<dbReference type="GO" id="GO:0004175">
    <property type="term" value="F:endopeptidase activity"/>
    <property type="evidence" value="ECO:0007669"/>
    <property type="project" value="TreeGrafter"/>
</dbReference>
<keyword evidence="3" id="KW-1185">Reference proteome</keyword>
<dbReference type="STRING" id="454006.SAMN05421825_3182"/>
<proteinExistence type="predicted"/>
<dbReference type="SUPFAM" id="SSF52096">
    <property type="entry name" value="ClpP/crotonase"/>
    <property type="match status" value="1"/>
</dbReference>
<dbReference type="GO" id="GO:0006508">
    <property type="term" value="P:proteolysis"/>
    <property type="evidence" value="ECO:0007669"/>
    <property type="project" value="InterPro"/>
</dbReference>
<dbReference type="EMBL" id="FNBH01000004">
    <property type="protein sequence ID" value="SDG37243.1"/>
    <property type="molecule type" value="Genomic_DNA"/>
</dbReference>
<dbReference type="Proteomes" id="UP000199203">
    <property type="component" value="Unassembled WGS sequence"/>
</dbReference>
<evidence type="ECO:0000313" key="3">
    <source>
        <dbReference type="Proteomes" id="UP000199203"/>
    </source>
</evidence>
<organism evidence="2 3">
    <name type="scientific">Epilithonimonas hungarica</name>
    <dbReference type="NCBI Taxonomy" id="454006"/>
    <lineage>
        <taxon>Bacteria</taxon>
        <taxon>Pseudomonadati</taxon>
        <taxon>Bacteroidota</taxon>
        <taxon>Flavobacteriia</taxon>
        <taxon>Flavobacteriales</taxon>
        <taxon>Weeksellaceae</taxon>
        <taxon>Chryseobacterium group</taxon>
        <taxon>Epilithonimonas</taxon>
    </lineage>
</organism>
<name>A0A1G7TPG3_9FLAO</name>
<dbReference type="GO" id="GO:0008236">
    <property type="term" value="F:serine-type peptidase activity"/>
    <property type="evidence" value="ECO:0007669"/>
    <property type="project" value="InterPro"/>
</dbReference>
<dbReference type="OrthoDB" id="5480566at2"/>